<reference evidence="2 3" key="1">
    <citation type="journal article" date="2004" name="Science">
        <title>The Ashbya gossypii genome as a tool for mapping the ancient Saccharomyces cerevisiae genome.</title>
        <authorList>
            <person name="Dietrich F.S."/>
            <person name="Voegeli S."/>
            <person name="Brachat S."/>
            <person name="Lerch A."/>
            <person name="Gates K."/>
            <person name="Steiner S."/>
            <person name="Mohr C."/>
            <person name="Pohlmann R."/>
            <person name="Luedi P."/>
            <person name="Choi S."/>
            <person name="Wing R.A."/>
            <person name="Flavier A."/>
            <person name="Gaffney T.D."/>
            <person name="Philippsen P."/>
        </authorList>
    </citation>
    <scope>NUCLEOTIDE SEQUENCE [LARGE SCALE GENOMIC DNA]</scope>
    <source>
        <strain evidence="3">ATCC 10895 / CBS 109.51 / FGSC 9923 / NRRL Y-1056</strain>
    </source>
</reference>
<dbReference type="RefSeq" id="NP_001342267.1">
    <property type="nucleotide sequence ID" value="NM_001355319.1"/>
</dbReference>
<evidence type="ECO:0000256" key="1">
    <source>
        <dbReference type="SAM" id="Phobius"/>
    </source>
</evidence>
<dbReference type="InParanoid" id="D8FGD1"/>
<dbReference type="AlphaFoldDB" id="D8FGD1"/>
<organism evidence="2 3">
    <name type="scientific">Eremothecium gossypii (strain ATCC 10895 / CBS 109.51 / FGSC 9923 / NRRL Y-1056)</name>
    <name type="common">Yeast</name>
    <name type="synonym">Ashbya gossypii</name>
    <dbReference type="NCBI Taxonomy" id="284811"/>
    <lineage>
        <taxon>Eukaryota</taxon>
        <taxon>Fungi</taxon>
        <taxon>Dikarya</taxon>
        <taxon>Ascomycota</taxon>
        <taxon>Saccharomycotina</taxon>
        <taxon>Saccharomycetes</taxon>
        <taxon>Saccharomycetales</taxon>
        <taxon>Saccharomycetaceae</taxon>
        <taxon>Eremothecium</taxon>
    </lineage>
</organism>
<dbReference type="HOGENOM" id="CLU_3350943_0_0_1"/>
<evidence type="ECO:0000313" key="3">
    <source>
        <dbReference type="Proteomes" id="UP000000591"/>
    </source>
</evidence>
<evidence type="ECO:0000313" key="2">
    <source>
        <dbReference type="EMBL" id="ADJ41774.1"/>
    </source>
</evidence>
<dbReference type="KEGG" id="ago:AGOS_AEL051CA"/>
<dbReference type="Proteomes" id="UP000000591">
    <property type="component" value="Chromosome V"/>
</dbReference>
<gene>
    <name evidence="2" type="ORF">AGOS_AEL051CA</name>
</gene>
<sequence length="37" mass="4076">MLPRGVILVLVIVGLVGIGLAVIFAVRRGWFNTLRQK</sequence>
<keyword evidence="1" id="KW-1133">Transmembrane helix</keyword>
<accession>D8FGD1</accession>
<proteinExistence type="predicted"/>
<name>D8FGD1_EREGS</name>
<reference evidence="3" key="2">
    <citation type="journal article" date="2013" name="G3 (Bethesda)">
        <title>Genomes of Ashbya fungi isolated from insects reveal four mating-type loci, numerous translocations, lack of transposons, and distinct gene duplications.</title>
        <authorList>
            <person name="Dietrich F.S."/>
            <person name="Voegeli S."/>
            <person name="Kuo S."/>
            <person name="Philippsen P."/>
        </authorList>
    </citation>
    <scope>GENOME REANNOTATION</scope>
    <source>
        <strain evidence="3">ATCC 10895 / CBS 109.51 / FGSC 9923 / NRRL Y-1056</strain>
    </source>
</reference>
<dbReference type="GeneID" id="9487589"/>
<protein>
    <submittedName>
        <fullName evidence="2">AEL051C-Ap</fullName>
    </submittedName>
</protein>
<keyword evidence="1" id="KW-0812">Transmembrane</keyword>
<dbReference type="EMBL" id="AE016818">
    <property type="protein sequence ID" value="ADJ41774.1"/>
    <property type="molecule type" value="Genomic_DNA"/>
</dbReference>
<keyword evidence="3" id="KW-1185">Reference proteome</keyword>
<keyword evidence="1" id="KW-0472">Membrane</keyword>
<feature type="transmembrane region" description="Helical" evidence="1">
    <location>
        <begin position="6"/>
        <end position="26"/>
    </location>
</feature>